<evidence type="ECO:0000313" key="3">
    <source>
        <dbReference type="Proteomes" id="UP000324222"/>
    </source>
</evidence>
<feature type="region of interest" description="Disordered" evidence="1">
    <location>
        <begin position="1"/>
        <end position="26"/>
    </location>
</feature>
<proteinExistence type="predicted"/>
<organism evidence="2 3">
    <name type="scientific">Portunus trituberculatus</name>
    <name type="common">Swimming crab</name>
    <name type="synonym">Neptunus trituberculatus</name>
    <dbReference type="NCBI Taxonomy" id="210409"/>
    <lineage>
        <taxon>Eukaryota</taxon>
        <taxon>Metazoa</taxon>
        <taxon>Ecdysozoa</taxon>
        <taxon>Arthropoda</taxon>
        <taxon>Crustacea</taxon>
        <taxon>Multicrustacea</taxon>
        <taxon>Malacostraca</taxon>
        <taxon>Eumalacostraca</taxon>
        <taxon>Eucarida</taxon>
        <taxon>Decapoda</taxon>
        <taxon>Pleocyemata</taxon>
        <taxon>Brachyura</taxon>
        <taxon>Eubrachyura</taxon>
        <taxon>Portunoidea</taxon>
        <taxon>Portunidae</taxon>
        <taxon>Portuninae</taxon>
        <taxon>Portunus</taxon>
    </lineage>
</organism>
<feature type="compositionally biased region" description="Polar residues" evidence="1">
    <location>
        <begin position="12"/>
        <end position="23"/>
    </location>
</feature>
<evidence type="ECO:0000313" key="2">
    <source>
        <dbReference type="EMBL" id="MPD06221.1"/>
    </source>
</evidence>
<keyword evidence="3" id="KW-1185">Reference proteome</keyword>
<name>A0A5B7KBH4_PORTR</name>
<dbReference type="AlphaFoldDB" id="A0A5B7KBH4"/>
<evidence type="ECO:0000256" key="1">
    <source>
        <dbReference type="SAM" id="MobiDB-lite"/>
    </source>
</evidence>
<reference evidence="2 3" key="1">
    <citation type="submission" date="2019-05" db="EMBL/GenBank/DDBJ databases">
        <title>Another draft genome of Portunus trituberculatus and its Hox gene families provides insights of decapod evolution.</title>
        <authorList>
            <person name="Jeong J.-H."/>
            <person name="Song I."/>
            <person name="Kim S."/>
            <person name="Choi T."/>
            <person name="Kim D."/>
            <person name="Ryu S."/>
            <person name="Kim W."/>
        </authorList>
    </citation>
    <scope>NUCLEOTIDE SEQUENCE [LARGE SCALE GENOMIC DNA]</scope>
    <source>
        <tissue evidence="2">Muscle</tissue>
    </source>
</reference>
<dbReference type="EMBL" id="VSRR010150013">
    <property type="protein sequence ID" value="MPD06221.1"/>
    <property type="molecule type" value="Genomic_DNA"/>
</dbReference>
<comment type="caution">
    <text evidence="2">The sequence shown here is derived from an EMBL/GenBank/DDBJ whole genome shotgun (WGS) entry which is preliminary data.</text>
</comment>
<dbReference type="Proteomes" id="UP000324222">
    <property type="component" value="Unassembled WGS sequence"/>
</dbReference>
<protein>
    <submittedName>
        <fullName evidence="2">Uncharacterized protein</fullName>
    </submittedName>
</protein>
<accession>A0A5B7KBH4</accession>
<gene>
    <name evidence="2" type="ORF">E2C01_102018</name>
</gene>
<sequence>MIKICCSKSENKSSPQHHNSTCADTRRPSTLHRVHVYGLVAGQHSGTQITTWSDTEARMTGGQKLNETRPT</sequence>